<dbReference type="Proteomes" id="UP000291334">
    <property type="component" value="Unassembled WGS sequence"/>
</dbReference>
<comment type="caution">
    <text evidence="1">The sequence shown here is derived from an EMBL/GenBank/DDBJ whole genome shotgun (WGS) entry which is preliminary data.</text>
</comment>
<dbReference type="EMBL" id="QJUM01000017">
    <property type="protein sequence ID" value="TBV04154.1"/>
    <property type="molecule type" value="Genomic_DNA"/>
</dbReference>
<gene>
    <name evidence="1" type="ORF">DNK34_15000</name>
</gene>
<accession>A0ABY1Z4J5</accession>
<name>A0ABY1Z4J5_9GAMM</name>
<evidence type="ECO:0000313" key="2">
    <source>
        <dbReference type="Proteomes" id="UP000291334"/>
    </source>
</evidence>
<dbReference type="InterPro" id="IPR009241">
    <property type="entry name" value="HigB-like"/>
</dbReference>
<reference evidence="1 2" key="1">
    <citation type="submission" date="2018-06" db="EMBL/GenBank/DDBJ databases">
        <title>Three novel Pseudomonas species isolated from symptomatic oak.</title>
        <authorList>
            <person name="Bueno-Gonzalez V."/>
            <person name="Brady C."/>
        </authorList>
    </citation>
    <scope>NUCLEOTIDE SEQUENCE [LARGE SCALE GENOMIC DNA]</scope>
    <source>
        <strain evidence="1 2">P26B</strain>
    </source>
</reference>
<keyword evidence="2" id="KW-1185">Reference proteome</keyword>
<sequence>MPDEVQDIFGFALHLAQEGHKHSQAKPMKGFSGAGVLEVVEDYDGDTYRAVYTVKLGAVVYALHCFQKKSTKGIETPKHDLDLIKSRLRDAQEHAKGLKT</sequence>
<protein>
    <submittedName>
        <fullName evidence="1">Addiction module toxin RelE</fullName>
    </submittedName>
</protein>
<proteinExistence type="predicted"/>
<organism evidence="1 2">
    <name type="scientific">Phytopseudomonas dryadis</name>
    <dbReference type="NCBI Taxonomy" id="2487520"/>
    <lineage>
        <taxon>Bacteria</taxon>
        <taxon>Pseudomonadati</taxon>
        <taxon>Pseudomonadota</taxon>
        <taxon>Gammaproteobacteria</taxon>
        <taxon>Pseudomonadales</taxon>
        <taxon>Pseudomonadaceae</taxon>
        <taxon>Phytopseudomonas</taxon>
    </lineage>
</organism>
<evidence type="ECO:0000313" key="1">
    <source>
        <dbReference type="EMBL" id="TBV04154.1"/>
    </source>
</evidence>
<dbReference type="Pfam" id="PF05973">
    <property type="entry name" value="Gp49"/>
    <property type="match status" value="1"/>
</dbReference>